<gene>
    <name evidence="1" type="ORF">DL239_07775</name>
</gene>
<keyword evidence="2" id="KW-1185">Reference proteome</keyword>
<reference evidence="1 2" key="1">
    <citation type="submission" date="2018-05" db="EMBL/GenBank/DDBJ databases">
        <authorList>
            <person name="Zhang Y.-J."/>
        </authorList>
    </citation>
    <scope>NUCLEOTIDE SEQUENCE [LARGE SCALE GENOMIC DNA]</scope>
    <source>
        <strain evidence="1 2">CY04</strain>
    </source>
</reference>
<comment type="caution">
    <text evidence="1">The sequence shown here is derived from an EMBL/GenBank/DDBJ whole genome shotgun (WGS) entry which is preliminary data.</text>
</comment>
<accession>A0ABX0W996</accession>
<organism evidence="1 2">
    <name type="scientific">Parasedimentitalea denitrificans</name>
    <dbReference type="NCBI Taxonomy" id="2211118"/>
    <lineage>
        <taxon>Bacteria</taxon>
        <taxon>Pseudomonadati</taxon>
        <taxon>Pseudomonadota</taxon>
        <taxon>Alphaproteobacteria</taxon>
        <taxon>Rhodobacterales</taxon>
        <taxon>Paracoccaceae</taxon>
        <taxon>Parasedimentitalea</taxon>
    </lineage>
</organism>
<proteinExistence type="predicted"/>
<dbReference type="Proteomes" id="UP001429564">
    <property type="component" value="Unassembled WGS sequence"/>
</dbReference>
<evidence type="ECO:0000313" key="1">
    <source>
        <dbReference type="EMBL" id="NIZ60870.1"/>
    </source>
</evidence>
<evidence type="ECO:0000313" key="2">
    <source>
        <dbReference type="Proteomes" id="UP001429564"/>
    </source>
</evidence>
<dbReference type="EMBL" id="QHLQ01000005">
    <property type="protein sequence ID" value="NIZ60870.1"/>
    <property type="molecule type" value="Genomic_DNA"/>
</dbReference>
<protein>
    <submittedName>
        <fullName evidence="1">Uncharacterized protein</fullName>
    </submittedName>
</protein>
<name>A0ABX0W996_9RHOB</name>
<sequence>MQVSDSVVFDYRFQPDLFNWRIMSGKVSSPDWEPKKMNAREMRMFSTVCKDLEEKYLRLAEKNVNQLPFDPIEVAAALSVIAGDFLPGPVPLRTT</sequence>